<dbReference type="EMBL" id="BMFC01000010">
    <property type="protein sequence ID" value="GGC14764.1"/>
    <property type="molecule type" value="Genomic_DNA"/>
</dbReference>
<comment type="caution">
    <text evidence="9">The sequence shown here is derived from an EMBL/GenBank/DDBJ whole genome shotgun (WGS) entry which is preliminary data.</text>
</comment>
<comment type="function">
    <text evidence="7">Part of the ABC transporter complex UgpBAEC involved in sn-glycerol-3-phosphate (G3P) import. Binds G3P.</text>
</comment>
<reference evidence="10" key="1">
    <citation type="journal article" date="2019" name="Int. J. Syst. Evol. Microbiol.">
        <title>The Global Catalogue of Microorganisms (GCM) 10K type strain sequencing project: providing services to taxonomists for standard genome sequencing and annotation.</title>
        <authorList>
            <consortium name="The Broad Institute Genomics Platform"/>
            <consortium name="The Broad Institute Genome Sequencing Center for Infectious Disease"/>
            <person name="Wu L."/>
            <person name="Ma J."/>
        </authorList>
    </citation>
    <scope>NUCLEOTIDE SEQUENCE [LARGE SCALE GENOMIC DNA]</scope>
    <source>
        <strain evidence="10">CGMCC 1.12478</strain>
    </source>
</reference>
<evidence type="ECO:0000256" key="1">
    <source>
        <dbReference type="ARBA" id="ARBA00004418"/>
    </source>
</evidence>
<evidence type="ECO:0000313" key="10">
    <source>
        <dbReference type="Proteomes" id="UP000645462"/>
    </source>
</evidence>
<dbReference type="InterPro" id="IPR006059">
    <property type="entry name" value="SBP"/>
</dbReference>
<dbReference type="Proteomes" id="UP000645462">
    <property type="component" value="Unassembled WGS sequence"/>
</dbReference>
<dbReference type="PANTHER" id="PTHR43649:SF31">
    <property type="entry name" value="SN-GLYCEROL-3-PHOSPHATE-BINDING PERIPLASMIC PROTEIN UGPB"/>
    <property type="match status" value="1"/>
</dbReference>
<evidence type="ECO:0000256" key="2">
    <source>
        <dbReference type="ARBA" id="ARBA00008520"/>
    </source>
</evidence>
<name>A0ABQ1L386_9RHOB</name>
<keyword evidence="6 8" id="KW-0732">Signal</keyword>
<proteinExistence type="inferred from homology"/>
<comment type="similarity">
    <text evidence="2">Belongs to the bacterial solute-binding protein 1 family.</text>
</comment>
<dbReference type="PANTHER" id="PTHR43649">
    <property type="entry name" value="ARABINOSE-BINDING PROTEIN-RELATED"/>
    <property type="match status" value="1"/>
</dbReference>
<comment type="subunit">
    <text evidence="3">The complex is composed of two ATP-binding proteins (UgpC), two transmembrane proteins (UgpA and UgpE) and a solute-binding protein (UgpB).</text>
</comment>
<evidence type="ECO:0000256" key="8">
    <source>
        <dbReference type="SAM" id="SignalP"/>
    </source>
</evidence>
<feature type="chain" id="PRO_5046419313" description="sn-glycerol-3-phosphate-binding periplasmic protein UgpB" evidence="8">
    <location>
        <begin position="22"/>
        <end position="444"/>
    </location>
</feature>
<comment type="subcellular location">
    <subcellularLocation>
        <location evidence="1">Periplasm</location>
    </subcellularLocation>
</comment>
<evidence type="ECO:0000256" key="7">
    <source>
        <dbReference type="ARBA" id="ARBA00034473"/>
    </source>
</evidence>
<protein>
    <recommendedName>
        <fullName evidence="4">sn-glycerol-3-phosphate-binding periplasmic protein UgpB</fullName>
    </recommendedName>
</protein>
<keyword evidence="5" id="KW-0813">Transport</keyword>
<evidence type="ECO:0000256" key="3">
    <source>
        <dbReference type="ARBA" id="ARBA00011557"/>
    </source>
</evidence>
<feature type="signal peptide" evidence="8">
    <location>
        <begin position="1"/>
        <end position="21"/>
    </location>
</feature>
<dbReference type="Pfam" id="PF13416">
    <property type="entry name" value="SBP_bac_8"/>
    <property type="match status" value="1"/>
</dbReference>
<dbReference type="SUPFAM" id="SSF53850">
    <property type="entry name" value="Periplasmic binding protein-like II"/>
    <property type="match status" value="1"/>
</dbReference>
<dbReference type="Gene3D" id="3.40.190.10">
    <property type="entry name" value="Periplasmic binding protein-like II"/>
    <property type="match status" value="2"/>
</dbReference>
<dbReference type="InterPro" id="IPR050490">
    <property type="entry name" value="Bact_solute-bd_prot1"/>
</dbReference>
<organism evidence="9 10">
    <name type="scientific">Marivita lacus</name>
    <dbReference type="NCBI Taxonomy" id="1323742"/>
    <lineage>
        <taxon>Bacteria</taxon>
        <taxon>Pseudomonadati</taxon>
        <taxon>Pseudomonadota</taxon>
        <taxon>Alphaproteobacteria</taxon>
        <taxon>Rhodobacterales</taxon>
        <taxon>Roseobacteraceae</taxon>
        <taxon>Marivita</taxon>
    </lineage>
</organism>
<evidence type="ECO:0000256" key="6">
    <source>
        <dbReference type="ARBA" id="ARBA00022729"/>
    </source>
</evidence>
<accession>A0ABQ1L386</accession>
<evidence type="ECO:0000313" key="9">
    <source>
        <dbReference type="EMBL" id="GGC14764.1"/>
    </source>
</evidence>
<evidence type="ECO:0000256" key="4">
    <source>
        <dbReference type="ARBA" id="ARBA00017470"/>
    </source>
</evidence>
<keyword evidence="10" id="KW-1185">Reference proteome</keyword>
<gene>
    <name evidence="9" type="primary">ugpB</name>
    <name evidence="9" type="ORF">GCM10011363_34120</name>
</gene>
<evidence type="ECO:0000256" key="5">
    <source>
        <dbReference type="ARBA" id="ARBA00022448"/>
    </source>
</evidence>
<sequence>MKSTFISVFAVAAAFGGAASAQDRIAFEYWYGLGGYLGEVVAQTCDRFNESQDTYQITCVSQDGYATAVQNTIAAFRAGKHPTIVQSYDAGTADLMMSGEFYPVQQMMADFNIEIDWDNYFPGISNYYAASTGELISMPFNSSTPVMYYNIDDFAAAGIDTPPATWEAFEEALRALESAQPEKCNYGYAPSTWVDLEQFSMAHGIPVASKNNGYDGLDAEYVYNTTQHVKHMEDIKRWLDEGLLEIKTSQGGINSRDAFAQNQCSIYFGSIASHATVHASAVDGLNWDVAMIPVYEGFERTNTVVGGASLWVLSGKTEDEYRGAAEYLKFLATPEEEKFWVSNTGYIPVTKAAFEQLTAEGFYDNAPYKGREVAMKSLTYTDPTPLTRGIRLGGFIQARAEWVAEVEAALAGQKTMQEALDTAVARSNEVLRRFERTYRGKQLP</sequence>
<dbReference type="RefSeq" id="WP_229747889.1">
    <property type="nucleotide sequence ID" value="NZ_BMFC01000010.1"/>
</dbReference>